<dbReference type="Proteomes" id="UP000296049">
    <property type="component" value="Unassembled WGS sequence"/>
</dbReference>
<sequence>MTVLVLKFFLKVLSFSNNLKTDFRMKSFSKIASPAILQVITAQWVWQQEGERWRMPSAGSLLALQRCPSKSCKIMLGQVVYFPKEPFYNASLVLFPVTRSVAFVFLSQRADSYRLAEQLPTPFAPRDNREQHRAAEMSKSWHAGQWHSRLEDDWSQYLSFGRYPDAFLTYPLLERILGFFYSQSWLWAIYPITCWLLMAGQARLCSRIVVPLSWGTCGRSSDQVGASSQLVRNHGYRMGTCLLYPELLVFNAVPAKILPYPGVPSCLPQLQLPFCILMQALGFTCRL</sequence>
<dbReference type="AlphaFoldDB" id="R0LT27"/>
<dbReference type="EMBL" id="KB742848">
    <property type="protein sequence ID" value="EOB03573.1"/>
    <property type="molecule type" value="Genomic_DNA"/>
</dbReference>
<keyword evidence="3" id="KW-1185">Reference proteome</keyword>
<evidence type="ECO:0000256" key="1">
    <source>
        <dbReference type="SAM" id="SignalP"/>
    </source>
</evidence>
<evidence type="ECO:0000313" key="3">
    <source>
        <dbReference type="Proteomes" id="UP000296049"/>
    </source>
</evidence>
<proteinExistence type="predicted"/>
<evidence type="ECO:0000313" key="2">
    <source>
        <dbReference type="EMBL" id="EOB03573.1"/>
    </source>
</evidence>
<organism evidence="2 3">
    <name type="scientific">Anas platyrhynchos</name>
    <name type="common">Mallard</name>
    <name type="synonym">Anas boschas</name>
    <dbReference type="NCBI Taxonomy" id="8839"/>
    <lineage>
        <taxon>Eukaryota</taxon>
        <taxon>Metazoa</taxon>
        <taxon>Chordata</taxon>
        <taxon>Craniata</taxon>
        <taxon>Vertebrata</taxon>
        <taxon>Euteleostomi</taxon>
        <taxon>Archelosauria</taxon>
        <taxon>Archosauria</taxon>
        <taxon>Dinosauria</taxon>
        <taxon>Saurischia</taxon>
        <taxon>Theropoda</taxon>
        <taxon>Coelurosauria</taxon>
        <taxon>Aves</taxon>
        <taxon>Neognathae</taxon>
        <taxon>Galloanserae</taxon>
        <taxon>Anseriformes</taxon>
        <taxon>Anatidae</taxon>
        <taxon>Anatinae</taxon>
        <taxon>Anas</taxon>
    </lineage>
</organism>
<protein>
    <recommendedName>
        <fullName evidence="4">GPI mannosyltransferase 2</fullName>
    </recommendedName>
</protein>
<accession>R0LT27</accession>
<evidence type="ECO:0008006" key="4">
    <source>
        <dbReference type="Google" id="ProtNLM"/>
    </source>
</evidence>
<name>R0LT27_ANAPL</name>
<keyword evidence="1" id="KW-0732">Signal</keyword>
<feature type="signal peptide" evidence="1">
    <location>
        <begin position="1"/>
        <end position="16"/>
    </location>
</feature>
<gene>
    <name evidence="2" type="ORF">Anapl_02232</name>
</gene>
<reference evidence="3" key="1">
    <citation type="journal article" date="2013" name="Nat. Genet.">
        <title>The duck genome and transcriptome provide insight into an avian influenza virus reservoir species.</title>
        <authorList>
            <person name="Huang Y."/>
            <person name="Li Y."/>
            <person name="Burt D.W."/>
            <person name="Chen H."/>
            <person name="Zhang Y."/>
            <person name="Qian W."/>
            <person name="Kim H."/>
            <person name="Gan S."/>
            <person name="Zhao Y."/>
            <person name="Li J."/>
            <person name="Yi K."/>
            <person name="Feng H."/>
            <person name="Zhu P."/>
            <person name="Li B."/>
            <person name="Liu Q."/>
            <person name="Fairley S."/>
            <person name="Magor K.E."/>
            <person name="Du Z."/>
            <person name="Hu X."/>
            <person name="Goodman L."/>
            <person name="Tafer H."/>
            <person name="Vignal A."/>
            <person name="Lee T."/>
            <person name="Kim K.W."/>
            <person name="Sheng Z."/>
            <person name="An Y."/>
            <person name="Searle S."/>
            <person name="Herrero J."/>
            <person name="Groenen M.A."/>
            <person name="Crooijmans R.P."/>
            <person name="Faraut T."/>
            <person name="Cai Q."/>
            <person name="Webster R.G."/>
            <person name="Aldridge J.R."/>
            <person name="Warren W.C."/>
            <person name="Bartschat S."/>
            <person name="Kehr S."/>
            <person name="Marz M."/>
            <person name="Stadler P.F."/>
            <person name="Smith J."/>
            <person name="Kraus R.H."/>
            <person name="Zhao Y."/>
            <person name="Ren L."/>
            <person name="Fei J."/>
            <person name="Morisson M."/>
            <person name="Kaiser P."/>
            <person name="Griffin D.K."/>
            <person name="Rao M."/>
            <person name="Pitel F."/>
            <person name="Wang J."/>
            <person name="Li N."/>
        </authorList>
    </citation>
    <scope>NUCLEOTIDE SEQUENCE [LARGE SCALE GENOMIC DNA]</scope>
</reference>
<feature type="chain" id="PRO_5004344896" description="GPI mannosyltransferase 2" evidence="1">
    <location>
        <begin position="17"/>
        <end position="287"/>
    </location>
</feature>